<keyword evidence="4" id="KW-1185">Reference proteome</keyword>
<evidence type="ECO:0000313" key="3">
    <source>
        <dbReference type="EnsemblPlants" id="LPERR02G09320.1"/>
    </source>
</evidence>
<feature type="chain" id="PRO_5002347867" evidence="2">
    <location>
        <begin position="26"/>
        <end position="307"/>
    </location>
</feature>
<keyword evidence="2" id="KW-0732">Signal</keyword>
<evidence type="ECO:0000313" key="4">
    <source>
        <dbReference type="Proteomes" id="UP000032180"/>
    </source>
</evidence>
<reference evidence="3 4" key="1">
    <citation type="submission" date="2012-08" db="EMBL/GenBank/DDBJ databases">
        <title>Oryza genome evolution.</title>
        <authorList>
            <person name="Wing R.A."/>
        </authorList>
    </citation>
    <scope>NUCLEOTIDE SEQUENCE</scope>
</reference>
<feature type="compositionally biased region" description="Acidic residues" evidence="1">
    <location>
        <begin position="235"/>
        <end position="246"/>
    </location>
</feature>
<dbReference type="AlphaFoldDB" id="A0A0D9VEE6"/>
<dbReference type="EnsemblPlants" id="LPERR02G09320.1">
    <property type="protein sequence ID" value="LPERR02G09320.1"/>
    <property type="gene ID" value="LPERR02G09320"/>
</dbReference>
<reference evidence="3" key="3">
    <citation type="submission" date="2015-04" db="UniProtKB">
        <authorList>
            <consortium name="EnsemblPlants"/>
        </authorList>
    </citation>
    <scope>IDENTIFICATION</scope>
</reference>
<dbReference type="Proteomes" id="UP000032180">
    <property type="component" value="Chromosome 2"/>
</dbReference>
<reference evidence="4" key="2">
    <citation type="submission" date="2013-12" db="EMBL/GenBank/DDBJ databases">
        <authorList>
            <person name="Yu Y."/>
            <person name="Lee S."/>
            <person name="de Baynast K."/>
            <person name="Wissotski M."/>
            <person name="Liu L."/>
            <person name="Talag J."/>
            <person name="Goicoechea J."/>
            <person name="Angelova A."/>
            <person name="Jetty R."/>
            <person name="Kudrna D."/>
            <person name="Golser W."/>
            <person name="Rivera L."/>
            <person name="Zhang J."/>
            <person name="Wing R."/>
        </authorList>
    </citation>
    <scope>NUCLEOTIDE SEQUENCE</scope>
</reference>
<evidence type="ECO:0000256" key="1">
    <source>
        <dbReference type="SAM" id="MobiDB-lite"/>
    </source>
</evidence>
<dbReference type="HOGENOM" id="CLU_809791_0_0_1"/>
<dbReference type="eggNOG" id="ENOG502R63M">
    <property type="taxonomic scope" value="Eukaryota"/>
</dbReference>
<dbReference type="Gramene" id="LPERR02G09320.1">
    <property type="protein sequence ID" value="LPERR02G09320.1"/>
    <property type="gene ID" value="LPERR02G09320"/>
</dbReference>
<proteinExistence type="predicted"/>
<evidence type="ECO:0000256" key="2">
    <source>
        <dbReference type="SAM" id="SignalP"/>
    </source>
</evidence>
<accession>A0A0D9VEE6</accession>
<name>A0A0D9VEE6_9ORYZ</name>
<organism evidence="3 4">
    <name type="scientific">Leersia perrieri</name>
    <dbReference type="NCBI Taxonomy" id="77586"/>
    <lineage>
        <taxon>Eukaryota</taxon>
        <taxon>Viridiplantae</taxon>
        <taxon>Streptophyta</taxon>
        <taxon>Embryophyta</taxon>
        <taxon>Tracheophyta</taxon>
        <taxon>Spermatophyta</taxon>
        <taxon>Magnoliopsida</taxon>
        <taxon>Liliopsida</taxon>
        <taxon>Poales</taxon>
        <taxon>Poaceae</taxon>
        <taxon>BOP clade</taxon>
        <taxon>Oryzoideae</taxon>
        <taxon>Oryzeae</taxon>
        <taxon>Oryzinae</taxon>
        <taxon>Leersia</taxon>
    </lineage>
</organism>
<feature type="region of interest" description="Disordered" evidence="1">
    <location>
        <begin position="184"/>
        <end position="246"/>
    </location>
</feature>
<sequence>MARLAATAILVTFLLVALCSRVTAGAEAVTTDVPEAIVPDNNEAYNYNAIPNSIPADTGFGDDGHRHFTLVMSPKGDVRPAYFDDQGVEIPVPPSYWEHFRQGEGEGFQAQDQQEMVPVEPANYVNSSEAVVLPVAEPDPDSRTADSAAVVPLQEVQKPVDFDEMAKAWRRRFQFHHGRRFHHRHEDEHEEDEHDHEKAAAAVASPMKRFRVHRHDEEEEDLDSGRKRFHHHDKEDDDSDDEEEEEMARRLIRKALMRGRMPHDGRRRFHHHHLRFRHRAENADDDAAGEEKKGGVMKWIKDFVNQF</sequence>
<feature type="signal peptide" evidence="2">
    <location>
        <begin position="1"/>
        <end position="25"/>
    </location>
</feature>
<protein>
    <submittedName>
        <fullName evidence="3">Uncharacterized protein</fullName>
    </submittedName>
</protein>